<gene>
    <name evidence="2" type="primary">Gapdh</name>
    <name evidence="2" type="ORF">SPIL2461_LOCUS21660</name>
</gene>
<keyword evidence="3" id="KW-1185">Reference proteome</keyword>
<dbReference type="EMBL" id="CAJNIZ010046451">
    <property type="protein sequence ID" value="CAE7748929.1"/>
    <property type="molecule type" value="Genomic_DNA"/>
</dbReference>
<dbReference type="OrthoDB" id="428676at2759"/>
<proteinExistence type="predicted"/>
<feature type="non-terminal residue" evidence="2">
    <location>
        <position position="362"/>
    </location>
</feature>
<feature type="compositionally biased region" description="Low complexity" evidence="1">
    <location>
        <begin position="78"/>
        <end position="100"/>
    </location>
</feature>
<protein>
    <submittedName>
        <fullName evidence="2">Gapdh protein</fullName>
    </submittedName>
</protein>
<dbReference type="Proteomes" id="UP000649617">
    <property type="component" value="Unassembled WGS sequence"/>
</dbReference>
<name>A0A812XZ70_SYMPI</name>
<reference evidence="2" key="1">
    <citation type="submission" date="2021-02" db="EMBL/GenBank/DDBJ databases">
        <authorList>
            <person name="Dougan E. K."/>
            <person name="Rhodes N."/>
            <person name="Thang M."/>
            <person name="Chan C."/>
        </authorList>
    </citation>
    <scope>NUCLEOTIDE SEQUENCE</scope>
</reference>
<dbReference type="SUPFAM" id="SSF51197">
    <property type="entry name" value="Clavaminate synthase-like"/>
    <property type="match status" value="1"/>
</dbReference>
<evidence type="ECO:0000313" key="2">
    <source>
        <dbReference type="EMBL" id="CAE7748929.1"/>
    </source>
</evidence>
<evidence type="ECO:0000256" key="1">
    <source>
        <dbReference type="SAM" id="MobiDB-lite"/>
    </source>
</evidence>
<dbReference type="AlphaFoldDB" id="A0A812XZ70"/>
<comment type="caution">
    <text evidence="2">The sequence shown here is derived from an EMBL/GenBank/DDBJ whole genome shotgun (WGS) entry which is preliminary data.</text>
</comment>
<feature type="region of interest" description="Disordered" evidence="1">
    <location>
        <begin position="78"/>
        <end position="115"/>
    </location>
</feature>
<evidence type="ECO:0000313" key="3">
    <source>
        <dbReference type="Proteomes" id="UP000649617"/>
    </source>
</evidence>
<sequence length="362" mass="38410">VAKSERRSQTVYAPYWCYTVSEYVRSSIAACNGGAGSCICMGPSICGGWGPFPPGSWQAYSYSCCGCHPEAQPAPVAAPTATAAPLPSPPLQKAASEPASDPAPPSPQSVPSNISGGVSANNATASAASACAAHKACADLRLDGSCCPAADGTYLGCCDSVSMLLEASDVNTHAKLDMPIPAWCAELALHVREISVLWSSDTRMALSFLAGAAECSRPALSDFLKQTLPAGAPNFLVQRPEKKAGKPAIKLPKHSNAAWVFFGRNAGSRILRGRAEHTDVIQHSGTWHVQLKGEKVWTLKPTEELRMKVPSLKRTGRVQVRCRQGDVLCINTRLWWHSTHIPARCKLSLSAVALSKSAEESM</sequence>
<accession>A0A812XZ70</accession>
<organism evidence="2 3">
    <name type="scientific">Symbiodinium pilosum</name>
    <name type="common">Dinoflagellate</name>
    <dbReference type="NCBI Taxonomy" id="2952"/>
    <lineage>
        <taxon>Eukaryota</taxon>
        <taxon>Sar</taxon>
        <taxon>Alveolata</taxon>
        <taxon>Dinophyceae</taxon>
        <taxon>Suessiales</taxon>
        <taxon>Symbiodiniaceae</taxon>
        <taxon>Symbiodinium</taxon>
    </lineage>
</organism>